<dbReference type="EMBL" id="CP066075">
    <property type="protein sequence ID" value="QQC64880.1"/>
    <property type="molecule type" value="Genomic_DNA"/>
</dbReference>
<protein>
    <submittedName>
        <fullName evidence="3">Helix-turn-helix domain-containing protein</fullName>
    </submittedName>
</protein>
<dbReference type="SMART" id="SM00530">
    <property type="entry name" value="HTH_XRE"/>
    <property type="match status" value="1"/>
</dbReference>
<feature type="region of interest" description="Disordered" evidence="1">
    <location>
        <begin position="1"/>
        <end position="36"/>
    </location>
</feature>
<evidence type="ECO:0000313" key="4">
    <source>
        <dbReference type="Proteomes" id="UP000595610"/>
    </source>
</evidence>
<feature type="region of interest" description="Disordered" evidence="1">
    <location>
        <begin position="142"/>
        <end position="162"/>
    </location>
</feature>
<dbReference type="InterPro" id="IPR001387">
    <property type="entry name" value="Cro/C1-type_HTH"/>
</dbReference>
<dbReference type="CDD" id="cd00093">
    <property type="entry name" value="HTH_XRE"/>
    <property type="match status" value="1"/>
</dbReference>
<dbReference type="SUPFAM" id="SSF47413">
    <property type="entry name" value="lambda repressor-like DNA-binding domains"/>
    <property type="match status" value="2"/>
</dbReference>
<dbReference type="PROSITE" id="PS50943">
    <property type="entry name" value="HTH_CROC1"/>
    <property type="match status" value="1"/>
</dbReference>
<proteinExistence type="predicted"/>
<evidence type="ECO:0000256" key="1">
    <source>
        <dbReference type="SAM" id="MobiDB-lite"/>
    </source>
</evidence>
<accession>A0A7T4TA27</accession>
<dbReference type="Gene3D" id="1.10.260.40">
    <property type="entry name" value="lambda repressor-like DNA-binding domains"/>
    <property type="match status" value="1"/>
</dbReference>
<dbReference type="InterPro" id="IPR010982">
    <property type="entry name" value="Lambda_DNA-bd_dom_sf"/>
</dbReference>
<reference evidence="3 4" key="1">
    <citation type="submission" date="2020-12" db="EMBL/GenBank/DDBJ databases">
        <title>FDA dAtabase for Regulatory Grade micrObial Sequences (FDA-ARGOS): Supporting development and validation of Infectious Disease Dx tests.</title>
        <authorList>
            <person name="Nelson B."/>
            <person name="Plummer A."/>
            <person name="Tallon L."/>
            <person name="Sadzewicz L."/>
            <person name="Zhao X."/>
            <person name="Boylan J."/>
            <person name="Ott S."/>
            <person name="Bowen H."/>
            <person name="Vavikolanu K."/>
            <person name="Mehta A."/>
            <person name="Aluvathingal J."/>
            <person name="Nadendla S."/>
            <person name="Myers T."/>
            <person name="Yan Y."/>
            <person name="Sichtig H."/>
        </authorList>
    </citation>
    <scope>NUCLEOTIDE SEQUENCE [LARGE SCALE GENOMIC DNA]</scope>
    <source>
        <strain evidence="3 4">FDAARGOS_1049</strain>
    </source>
</reference>
<evidence type="ECO:0000313" key="3">
    <source>
        <dbReference type="EMBL" id="QQC64880.1"/>
    </source>
</evidence>
<dbReference type="Pfam" id="PF13560">
    <property type="entry name" value="HTH_31"/>
    <property type="match status" value="1"/>
</dbReference>
<evidence type="ECO:0000259" key="2">
    <source>
        <dbReference type="PROSITE" id="PS50943"/>
    </source>
</evidence>
<gene>
    <name evidence="3" type="ORF">I6I06_05230</name>
</gene>
<keyword evidence="4" id="KW-1185">Reference proteome</keyword>
<dbReference type="GO" id="GO:0003677">
    <property type="term" value="F:DNA binding"/>
    <property type="evidence" value="ECO:0007669"/>
    <property type="project" value="InterPro"/>
</dbReference>
<dbReference type="KEGG" id="pgis:I6I06_05230"/>
<organism evidence="3 4">
    <name type="scientific">Paraburkholderia ginsengisoli</name>
    <dbReference type="NCBI Taxonomy" id="311231"/>
    <lineage>
        <taxon>Bacteria</taxon>
        <taxon>Pseudomonadati</taxon>
        <taxon>Pseudomonadota</taxon>
        <taxon>Betaproteobacteria</taxon>
        <taxon>Burkholderiales</taxon>
        <taxon>Burkholderiaceae</taxon>
        <taxon>Paraburkholderia</taxon>
    </lineage>
</organism>
<sequence length="264" mass="29448">MPADSTPASEANGEPANATQFRADISPSTDDAPHVAKLKGDISSSQKFFAREFEEEPPAEVLEQINEGVYFLRAWRRYRGWSIDEMAELFGTTRSNIEQHEYGKARPSRTTLDRFATYLDCPVAQLTPKAGSNTQPWLTVIEGGDPNTPPHAKTEPRAPDDTDYPDVVLAHMIAGKSPLTAWRLHRRLSLAQLAEQYGSSAKNIRHLEESATLAKLCPILHCKPEQLLRPASLEVPAAPVRVREVTDDINFHRRKKAGREARMA</sequence>
<dbReference type="RefSeq" id="WP_052400430.1">
    <property type="nucleotide sequence ID" value="NZ_CP066075.1"/>
</dbReference>
<feature type="domain" description="HTH cro/C1-type" evidence="2">
    <location>
        <begin position="72"/>
        <end position="126"/>
    </location>
</feature>
<name>A0A7T4TA27_9BURK</name>
<dbReference type="AlphaFoldDB" id="A0A7T4TA27"/>
<dbReference type="Proteomes" id="UP000595610">
    <property type="component" value="Chromosome 1"/>
</dbReference>